<feature type="modified residue" description="4-aspartylphosphate" evidence="3">
    <location>
        <position position="20"/>
    </location>
</feature>
<feature type="non-terminal residue" evidence="5">
    <location>
        <position position="1"/>
    </location>
</feature>
<name>A0AAW5HJU1_PSEPU</name>
<organism evidence="5 6">
    <name type="scientific">Pseudomonas putida</name>
    <name type="common">Arthrobacter siderocapsulatus</name>
    <dbReference type="NCBI Taxonomy" id="303"/>
    <lineage>
        <taxon>Bacteria</taxon>
        <taxon>Pseudomonadati</taxon>
        <taxon>Pseudomonadota</taxon>
        <taxon>Gammaproteobacteria</taxon>
        <taxon>Pseudomonadales</taxon>
        <taxon>Pseudomonadaceae</taxon>
        <taxon>Pseudomonas</taxon>
    </lineage>
</organism>
<dbReference type="InterPro" id="IPR011006">
    <property type="entry name" value="CheY-like_superfamily"/>
</dbReference>
<evidence type="ECO:0000313" key="5">
    <source>
        <dbReference type="EMBL" id="MCO1622275.1"/>
    </source>
</evidence>
<dbReference type="SMART" id="SM00448">
    <property type="entry name" value="REC"/>
    <property type="match status" value="1"/>
</dbReference>
<dbReference type="AlphaFoldDB" id="A0AAW5HJU1"/>
<dbReference type="PANTHER" id="PTHR45339">
    <property type="entry name" value="HYBRID SIGNAL TRANSDUCTION HISTIDINE KINASE J"/>
    <property type="match status" value="1"/>
</dbReference>
<sequence length="91" mass="10435">QGAEALELLEREEFDLVLMDCNMPVMDGYEASRRIRQSGRWPALPIVALTANAMPEERERCRAAGMNDYLAKPFRREELLALIDHWVPFSG</sequence>
<accession>A0AAW5HJU1</accession>
<evidence type="ECO:0000256" key="3">
    <source>
        <dbReference type="PROSITE-ProRule" id="PRU00169"/>
    </source>
</evidence>
<evidence type="ECO:0000256" key="2">
    <source>
        <dbReference type="ARBA" id="ARBA00023012"/>
    </source>
</evidence>
<reference evidence="5" key="1">
    <citation type="submission" date="2022-05" db="EMBL/GenBank/DDBJ databases">
        <authorList>
            <person name="Yi M."/>
        </authorList>
    </citation>
    <scope>NUCLEOTIDE SEQUENCE</scope>
    <source>
        <strain evidence="5">DS2</strain>
    </source>
</reference>
<dbReference type="InterPro" id="IPR001789">
    <property type="entry name" value="Sig_transdc_resp-reg_receiver"/>
</dbReference>
<dbReference type="CDD" id="cd17546">
    <property type="entry name" value="REC_hyHK_CKI1_RcsC-like"/>
    <property type="match status" value="1"/>
</dbReference>
<evidence type="ECO:0000259" key="4">
    <source>
        <dbReference type="PROSITE" id="PS50110"/>
    </source>
</evidence>
<feature type="domain" description="Response regulatory" evidence="4">
    <location>
        <begin position="1"/>
        <end position="87"/>
    </location>
</feature>
<dbReference type="PANTHER" id="PTHR45339:SF1">
    <property type="entry name" value="HYBRID SIGNAL TRANSDUCTION HISTIDINE KINASE J"/>
    <property type="match status" value="1"/>
</dbReference>
<dbReference type="GO" id="GO:0000160">
    <property type="term" value="P:phosphorelay signal transduction system"/>
    <property type="evidence" value="ECO:0007669"/>
    <property type="project" value="UniProtKB-KW"/>
</dbReference>
<proteinExistence type="predicted"/>
<dbReference type="Gene3D" id="3.40.50.2300">
    <property type="match status" value="1"/>
</dbReference>
<evidence type="ECO:0000256" key="1">
    <source>
        <dbReference type="ARBA" id="ARBA00022553"/>
    </source>
</evidence>
<dbReference type="RefSeq" id="WP_252460275.1">
    <property type="nucleotide sequence ID" value="NZ_JAMHFX010000190.1"/>
</dbReference>
<dbReference type="PROSITE" id="PS50110">
    <property type="entry name" value="RESPONSE_REGULATORY"/>
    <property type="match status" value="1"/>
</dbReference>
<gene>
    <name evidence="5" type="ORF">M8C81_16865</name>
</gene>
<protein>
    <submittedName>
        <fullName evidence="5">Response regulator</fullName>
    </submittedName>
</protein>
<dbReference type="Pfam" id="PF00072">
    <property type="entry name" value="Response_reg"/>
    <property type="match status" value="1"/>
</dbReference>
<keyword evidence="1 3" id="KW-0597">Phosphoprotein</keyword>
<dbReference type="EMBL" id="JAMHFX010000190">
    <property type="protein sequence ID" value="MCO1622275.1"/>
    <property type="molecule type" value="Genomic_DNA"/>
</dbReference>
<keyword evidence="2" id="KW-0902">Two-component regulatory system</keyword>
<comment type="caution">
    <text evidence="5">The sequence shown here is derived from an EMBL/GenBank/DDBJ whole genome shotgun (WGS) entry which is preliminary data.</text>
</comment>
<evidence type="ECO:0000313" key="6">
    <source>
        <dbReference type="Proteomes" id="UP001202943"/>
    </source>
</evidence>
<dbReference type="SUPFAM" id="SSF52172">
    <property type="entry name" value="CheY-like"/>
    <property type="match status" value="1"/>
</dbReference>
<reference evidence="5" key="2">
    <citation type="submission" date="2023-08" db="EMBL/GenBank/DDBJ databases">
        <title>Isolation, Identification, Denitrification Characteristics of A Highly Efficient Aerobic Denitrifying Bacterial Strain DS2.</title>
        <authorList>
            <person name="Wang H."/>
        </authorList>
    </citation>
    <scope>NUCLEOTIDE SEQUENCE</scope>
    <source>
        <strain evidence="5">DS2</strain>
    </source>
</reference>
<dbReference type="Proteomes" id="UP001202943">
    <property type="component" value="Unassembled WGS sequence"/>
</dbReference>